<organism evidence="12 13">
    <name type="scientific">Actinomadura vinacea</name>
    <dbReference type="NCBI Taxonomy" id="115336"/>
    <lineage>
        <taxon>Bacteria</taxon>
        <taxon>Bacillati</taxon>
        <taxon>Actinomycetota</taxon>
        <taxon>Actinomycetes</taxon>
        <taxon>Streptosporangiales</taxon>
        <taxon>Thermomonosporaceae</taxon>
        <taxon>Actinomadura</taxon>
    </lineage>
</organism>
<dbReference type="InterPro" id="IPR000719">
    <property type="entry name" value="Prot_kinase_dom"/>
</dbReference>
<feature type="compositionally biased region" description="Low complexity" evidence="9">
    <location>
        <begin position="387"/>
        <end position="418"/>
    </location>
</feature>
<dbReference type="InterPro" id="IPR013783">
    <property type="entry name" value="Ig-like_fold"/>
</dbReference>
<sequence>MSDWRLDGYTEVAELGRGAQGRVVLARRGTTGSYVAIKYMTGDGRRVPSRDEARLMASVDDPHVARLYELVEGPDGVAIVMEAVKGVSLWRLLREHGRLEPEAALLVLKGSLLGLAAAHRAGVVHRDYKPGNVIVQGDGASKLIDFGVATRAGQGGLVGTPAYMAPEQWSGAPAGPATDVYAATCVFFECVTGRPPYGGDDPLALMAQHATAAVPVEAVPEPLRGLVAHGMAKDPAVRPAEAGEFVRELEEAATEAYGDDWERRGALVLAAGATALAALFPHALATGTAVSGAAGGGAASSMIGQSTIGGGRRAARNAAGRAGGHAGRVGRTQLLATAAVASVVVIAASVVALVLYNMRSETEPVELTKPKPSATSPAPVTVPPSPGVSESPAASATPPGPSPAAGSTSPAPTGSTSPSPGPSSPGARAPNDGVTPSPVVSTRPPPVTCPRVTQAARAFGPVDVGGTTRETIAIAWNACYDASRIRVEGAEAFARQPATTCPPASGTSCTVTVVYNPRATTSDAATLTIPDRDGATAVTVPLRGTARASDCFPYQSTRDLGAARVGRTVERNFVYPWRVCDDERRVAVVGGGGQFTVTLTACPPAADGGDCGFRVRFTPTGTGARSATMVIPSDTGGRAVDITLTGTGTGTGEDTEGGDGGGEGDGGEGGEGGEGQEPTTETESTETDAAKPKPDGPGKSAPEPTPSPSPSPSPSPTPSPEPKTAKPEPEPSTTAPEPVLEQAPQAKATPTGTG</sequence>
<evidence type="ECO:0000256" key="2">
    <source>
        <dbReference type="ARBA" id="ARBA00022527"/>
    </source>
</evidence>
<feature type="domain" description="Protein kinase" evidence="11">
    <location>
        <begin position="9"/>
        <end position="250"/>
    </location>
</feature>
<keyword evidence="6" id="KW-0067">ATP-binding</keyword>
<keyword evidence="4" id="KW-0547">Nucleotide-binding</keyword>
<dbReference type="InterPro" id="IPR011009">
    <property type="entry name" value="Kinase-like_dom_sf"/>
</dbReference>
<evidence type="ECO:0000256" key="4">
    <source>
        <dbReference type="ARBA" id="ARBA00022741"/>
    </source>
</evidence>
<feature type="compositionally biased region" description="Pro residues" evidence="9">
    <location>
        <begin position="703"/>
        <end position="721"/>
    </location>
</feature>
<keyword evidence="10" id="KW-0472">Membrane</keyword>
<keyword evidence="10" id="KW-0812">Transmembrane</keyword>
<evidence type="ECO:0000256" key="8">
    <source>
        <dbReference type="ARBA" id="ARBA00048679"/>
    </source>
</evidence>
<evidence type="ECO:0000256" key="10">
    <source>
        <dbReference type="SAM" id="Phobius"/>
    </source>
</evidence>
<comment type="catalytic activity">
    <reaction evidence="8">
        <text>L-seryl-[protein] + ATP = O-phospho-L-seryl-[protein] + ADP + H(+)</text>
        <dbReference type="Rhea" id="RHEA:17989"/>
        <dbReference type="Rhea" id="RHEA-COMP:9863"/>
        <dbReference type="Rhea" id="RHEA-COMP:11604"/>
        <dbReference type="ChEBI" id="CHEBI:15378"/>
        <dbReference type="ChEBI" id="CHEBI:29999"/>
        <dbReference type="ChEBI" id="CHEBI:30616"/>
        <dbReference type="ChEBI" id="CHEBI:83421"/>
        <dbReference type="ChEBI" id="CHEBI:456216"/>
        <dbReference type="EC" id="2.7.11.1"/>
    </reaction>
</comment>
<evidence type="ECO:0000256" key="9">
    <source>
        <dbReference type="SAM" id="MobiDB-lite"/>
    </source>
</evidence>
<dbReference type="NCBIfam" id="NF012200">
    <property type="entry name" value="choice_anch_D"/>
    <property type="match status" value="1"/>
</dbReference>
<dbReference type="EC" id="2.7.11.1" evidence="1"/>
<comment type="caution">
    <text evidence="12">The sequence shown here is derived from an EMBL/GenBank/DDBJ whole genome shotgun (WGS) entry which is preliminary data.</text>
</comment>
<evidence type="ECO:0000256" key="5">
    <source>
        <dbReference type="ARBA" id="ARBA00022777"/>
    </source>
</evidence>
<evidence type="ECO:0000256" key="3">
    <source>
        <dbReference type="ARBA" id="ARBA00022679"/>
    </source>
</evidence>
<feature type="transmembrane region" description="Helical" evidence="10">
    <location>
        <begin position="334"/>
        <end position="356"/>
    </location>
</feature>
<protein>
    <recommendedName>
        <fullName evidence="1">non-specific serine/threonine protein kinase</fullName>
        <ecNumber evidence="1">2.7.11.1</ecNumber>
    </recommendedName>
</protein>
<evidence type="ECO:0000259" key="11">
    <source>
        <dbReference type="PROSITE" id="PS50011"/>
    </source>
</evidence>
<feature type="region of interest" description="Disordered" evidence="9">
    <location>
        <begin position="632"/>
        <end position="754"/>
    </location>
</feature>
<keyword evidence="13" id="KW-1185">Reference proteome</keyword>
<keyword evidence="3" id="KW-0808">Transferase</keyword>
<comment type="catalytic activity">
    <reaction evidence="7">
        <text>L-threonyl-[protein] + ATP = O-phospho-L-threonyl-[protein] + ADP + H(+)</text>
        <dbReference type="Rhea" id="RHEA:46608"/>
        <dbReference type="Rhea" id="RHEA-COMP:11060"/>
        <dbReference type="Rhea" id="RHEA-COMP:11605"/>
        <dbReference type="ChEBI" id="CHEBI:15378"/>
        <dbReference type="ChEBI" id="CHEBI:30013"/>
        <dbReference type="ChEBI" id="CHEBI:30616"/>
        <dbReference type="ChEBI" id="CHEBI:61977"/>
        <dbReference type="ChEBI" id="CHEBI:456216"/>
        <dbReference type="EC" id="2.7.11.1"/>
    </reaction>
</comment>
<dbReference type="EMBL" id="BAAARW010000020">
    <property type="protein sequence ID" value="GAA2435172.1"/>
    <property type="molecule type" value="Genomic_DNA"/>
</dbReference>
<feature type="compositionally biased region" description="Gly residues" evidence="9">
    <location>
        <begin position="658"/>
        <end position="675"/>
    </location>
</feature>
<evidence type="ECO:0000313" key="12">
    <source>
        <dbReference type="EMBL" id="GAA2435172.1"/>
    </source>
</evidence>
<keyword evidence="2" id="KW-0723">Serine/threonine-protein kinase</keyword>
<keyword evidence="5" id="KW-0418">Kinase</keyword>
<proteinExistence type="predicted"/>
<dbReference type="PANTHER" id="PTHR24361:SF433">
    <property type="entry name" value="PROTEIN KINASE DOMAIN-CONTAINING PROTEIN"/>
    <property type="match status" value="1"/>
</dbReference>
<dbReference type="Gene3D" id="2.60.40.10">
    <property type="entry name" value="Immunoglobulins"/>
    <property type="match status" value="2"/>
</dbReference>
<reference evidence="13" key="1">
    <citation type="journal article" date="2019" name="Int. J. Syst. Evol. Microbiol.">
        <title>The Global Catalogue of Microorganisms (GCM) 10K type strain sequencing project: providing services to taxonomists for standard genome sequencing and annotation.</title>
        <authorList>
            <consortium name="The Broad Institute Genomics Platform"/>
            <consortium name="The Broad Institute Genome Sequencing Center for Infectious Disease"/>
            <person name="Wu L."/>
            <person name="Ma J."/>
        </authorList>
    </citation>
    <scope>NUCLEOTIDE SEQUENCE [LARGE SCALE GENOMIC DNA]</scope>
    <source>
        <strain evidence="13">JCM 3325</strain>
    </source>
</reference>
<dbReference type="PROSITE" id="PS50011">
    <property type="entry name" value="PROTEIN_KINASE_DOM"/>
    <property type="match status" value="1"/>
</dbReference>
<dbReference type="Gene3D" id="1.10.510.10">
    <property type="entry name" value="Transferase(Phosphotransferase) domain 1"/>
    <property type="match status" value="1"/>
</dbReference>
<dbReference type="InterPro" id="IPR008271">
    <property type="entry name" value="Ser/Thr_kinase_AS"/>
</dbReference>
<feature type="region of interest" description="Disordered" evidence="9">
    <location>
        <begin position="362"/>
        <end position="452"/>
    </location>
</feature>
<name>A0ABP5WTD7_9ACTN</name>
<dbReference type="CDD" id="cd14014">
    <property type="entry name" value="STKc_PknB_like"/>
    <property type="match status" value="1"/>
</dbReference>
<evidence type="ECO:0000313" key="13">
    <source>
        <dbReference type="Proteomes" id="UP001501231"/>
    </source>
</evidence>
<dbReference type="Proteomes" id="UP001501231">
    <property type="component" value="Unassembled WGS sequence"/>
</dbReference>
<evidence type="ECO:0000256" key="6">
    <source>
        <dbReference type="ARBA" id="ARBA00022840"/>
    </source>
</evidence>
<dbReference type="PANTHER" id="PTHR24361">
    <property type="entry name" value="MITOGEN-ACTIVATED KINASE KINASE KINASE"/>
    <property type="match status" value="1"/>
</dbReference>
<evidence type="ECO:0000256" key="7">
    <source>
        <dbReference type="ARBA" id="ARBA00047899"/>
    </source>
</evidence>
<dbReference type="RefSeq" id="WP_344593032.1">
    <property type="nucleotide sequence ID" value="NZ_BAAARW010000020.1"/>
</dbReference>
<dbReference type="Pfam" id="PF00069">
    <property type="entry name" value="Pkinase"/>
    <property type="match status" value="1"/>
</dbReference>
<evidence type="ECO:0000256" key="1">
    <source>
        <dbReference type="ARBA" id="ARBA00012513"/>
    </source>
</evidence>
<keyword evidence="10" id="KW-1133">Transmembrane helix</keyword>
<dbReference type="InterPro" id="IPR053235">
    <property type="entry name" value="Ser_Thr_kinase"/>
</dbReference>
<dbReference type="SUPFAM" id="SSF56112">
    <property type="entry name" value="Protein kinase-like (PK-like)"/>
    <property type="match status" value="1"/>
</dbReference>
<gene>
    <name evidence="12" type="ORF">GCM10010191_57240</name>
</gene>
<accession>A0ABP5WTD7</accession>
<dbReference type="PROSITE" id="PS00108">
    <property type="entry name" value="PROTEIN_KINASE_ST"/>
    <property type="match status" value="1"/>
</dbReference>